<organism evidence="6 7">
    <name type="scientific">Elaeis guineensis var. tenera</name>
    <name type="common">Oil palm</name>
    <dbReference type="NCBI Taxonomy" id="51953"/>
    <lineage>
        <taxon>Eukaryota</taxon>
        <taxon>Viridiplantae</taxon>
        <taxon>Streptophyta</taxon>
        <taxon>Embryophyta</taxon>
        <taxon>Tracheophyta</taxon>
        <taxon>Spermatophyta</taxon>
        <taxon>Magnoliopsida</taxon>
        <taxon>Liliopsida</taxon>
        <taxon>Arecaceae</taxon>
        <taxon>Arecoideae</taxon>
        <taxon>Cocoseae</taxon>
        <taxon>Elaeidinae</taxon>
        <taxon>Elaeis</taxon>
    </lineage>
</organism>
<dbReference type="InParanoid" id="A0A6I9RLS7"/>
<evidence type="ECO:0000313" key="7">
    <source>
        <dbReference type="RefSeq" id="XP_010928868.1"/>
    </source>
</evidence>
<dbReference type="AlphaFoldDB" id="A0A6I9RLS7"/>
<reference evidence="7" key="1">
    <citation type="submission" date="2025-08" db="UniProtKB">
        <authorList>
            <consortium name="RefSeq"/>
        </authorList>
    </citation>
    <scope>IDENTIFICATION</scope>
</reference>
<dbReference type="GeneID" id="105050510"/>
<evidence type="ECO:0000259" key="5">
    <source>
        <dbReference type="PROSITE" id="PS51792"/>
    </source>
</evidence>
<dbReference type="KEGG" id="egu:105050510"/>
<dbReference type="InterPro" id="IPR039058">
    <property type="entry name" value="Yippee_fam"/>
</dbReference>
<gene>
    <name evidence="7" type="primary">LOC105050510</name>
</gene>
<evidence type="ECO:0000313" key="6">
    <source>
        <dbReference type="Proteomes" id="UP000504607"/>
    </source>
</evidence>
<dbReference type="PROSITE" id="PS51792">
    <property type="entry name" value="YIPPEE"/>
    <property type="match status" value="1"/>
</dbReference>
<keyword evidence="2" id="KW-0479">Metal-binding</keyword>
<dbReference type="Pfam" id="PF03226">
    <property type="entry name" value="Yippee-Mis18"/>
    <property type="match status" value="1"/>
</dbReference>
<protein>
    <recommendedName>
        <fullName evidence="4">Protein yippee-like</fullName>
    </recommendedName>
</protein>
<proteinExistence type="inferred from homology"/>
<evidence type="ECO:0000256" key="4">
    <source>
        <dbReference type="RuleBase" id="RU110713"/>
    </source>
</evidence>
<evidence type="ECO:0000256" key="1">
    <source>
        <dbReference type="ARBA" id="ARBA00005613"/>
    </source>
</evidence>
<dbReference type="GO" id="GO:0046872">
    <property type="term" value="F:metal ion binding"/>
    <property type="evidence" value="ECO:0007669"/>
    <property type="project" value="UniProtKB-KW"/>
</dbReference>
<dbReference type="PANTHER" id="PTHR13848">
    <property type="entry name" value="PROTEIN YIPPEE-LIKE CG15309-RELATED"/>
    <property type="match status" value="1"/>
</dbReference>
<sequence length="127" mass="14513">MGRVFTVELDGRIYRCRFCHTHLALAQDVASRAFHCRRGKAYLFNSVANISVGDKEERMMLSGMHTVADLFCCFCGQNVGWKYELAHDRSQKYKEGKFVLERGKLVDGFDAEFYIDTRPSGSDADEN</sequence>
<evidence type="ECO:0000256" key="3">
    <source>
        <dbReference type="ARBA" id="ARBA00022833"/>
    </source>
</evidence>
<evidence type="ECO:0000256" key="2">
    <source>
        <dbReference type="ARBA" id="ARBA00022723"/>
    </source>
</evidence>
<name>A0A6I9RLS7_ELAGV</name>
<dbReference type="Proteomes" id="UP000504607">
    <property type="component" value="Chromosome 1"/>
</dbReference>
<accession>A0A6I9RLS7</accession>
<dbReference type="InterPro" id="IPR034751">
    <property type="entry name" value="Yippee"/>
</dbReference>
<dbReference type="OrthoDB" id="6407410at2759"/>
<dbReference type="InterPro" id="IPR004910">
    <property type="entry name" value="Yippee/Mis18/Cereblon"/>
</dbReference>
<keyword evidence="3" id="KW-0862">Zinc</keyword>
<dbReference type="RefSeq" id="XP_010928868.1">
    <property type="nucleotide sequence ID" value="XM_010930566.2"/>
</dbReference>
<comment type="similarity">
    <text evidence="1 4">Belongs to the yippee family.</text>
</comment>
<keyword evidence="6" id="KW-1185">Reference proteome</keyword>
<feature type="domain" description="Yippee" evidence="5">
    <location>
        <begin position="12"/>
        <end position="109"/>
    </location>
</feature>